<evidence type="ECO:0000256" key="3">
    <source>
        <dbReference type="ARBA" id="ARBA00012954"/>
    </source>
</evidence>
<dbReference type="PANTHER" id="PTHR43750:SF3">
    <property type="entry name" value="UDP-GLUCOSE 6-DEHYDROGENASE TUAD"/>
    <property type="match status" value="1"/>
</dbReference>
<evidence type="ECO:0000313" key="11">
    <source>
        <dbReference type="Proteomes" id="UP001593940"/>
    </source>
</evidence>
<dbReference type="InterPro" id="IPR014026">
    <property type="entry name" value="UDP-Glc/GDP-Man_DH_dimer"/>
</dbReference>
<dbReference type="Pfam" id="PF03720">
    <property type="entry name" value="UDPG_MGDP_dh_C"/>
    <property type="match status" value="1"/>
</dbReference>
<dbReference type="SUPFAM" id="SSF52413">
    <property type="entry name" value="UDP-glucose/GDP-mannose dehydrogenase C-terminal domain"/>
    <property type="match status" value="1"/>
</dbReference>
<dbReference type="InterPro" id="IPR008927">
    <property type="entry name" value="6-PGluconate_DH-like_C_sf"/>
</dbReference>
<dbReference type="InterPro" id="IPR017476">
    <property type="entry name" value="UDP-Glc/GDP-Man"/>
</dbReference>
<evidence type="ECO:0000256" key="6">
    <source>
        <dbReference type="ARBA" id="ARBA00023027"/>
    </source>
</evidence>
<dbReference type="EMBL" id="JBHOMY010000110">
    <property type="protein sequence ID" value="MFC1459426.1"/>
    <property type="molecule type" value="Genomic_DNA"/>
</dbReference>
<evidence type="ECO:0000259" key="9">
    <source>
        <dbReference type="SMART" id="SM00984"/>
    </source>
</evidence>
<dbReference type="PIRSF" id="PIRSF500134">
    <property type="entry name" value="UDPglc_DH_bac"/>
    <property type="match status" value="1"/>
</dbReference>
<evidence type="ECO:0000256" key="5">
    <source>
        <dbReference type="ARBA" id="ARBA00023002"/>
    </source>
</evidence>
<organism evidence="10 11">
    <name type="scientific">Microvirga arabica</name>
    <dbReference type="NCBI Taxonomy" id="1128671"/>
    <lineage>
        <taxon>Bacteria</taxon>
        <taxon>Pseudomonadati</taxon>
        <taxon>Pseudomonadota</taxon>
        <taxon>Alphaproteobacteria</taxon>
        <taxon>Hyphomicrobiales</taxon>
        <taxon>Methylobacteriaceae</taxon>
        <taxon>Microvirga</taxon>
    </lineage>
</organism>
<dbReference type="InterPro" id="IPR001732">
    <property type="entry name" value="UDP-Glc/GDP-Man_DH_N"/>
</dbReference>
<evidence type="ECO:0000256" key="8">
    <source>
        <dbReference type="PIRNR" id="PIRNR000124"/>
    </source>
</evidence>
<accession>A0ABV6YDW1</accession>
<dbReference type="RefSeq" id="WP_377031083.1">
    <property type="nucleotide sequence ID" value="NZ_JBHOMY010000110.1"/>
</dbReference>
<proteinExistence type="inferred from homology"/>
<comment type="caution">
    <text evidence="10">The sequence shown here is derived from an EMBL/GenBank/DDBJ whole genome shotgun (WGS) entry which is preliminary data.</text>
</comment>
<dbReference type="Gene3D" id="3.40.50.720">
    <property type="entry name" value="NAD(P)-binding Rossmann-like Domain"/>
    <property type="match status" value="2"/>
</dbReference>
<evidence type="ECO:0000313" key="10">
    <source>
        <dbReference type="EMBL" id="MFC1459426.1"/>
    </source>
</evidence>
<comment type="catalytic activity">
    <reaction evidence="7 8">
        <text>UDP-alpha-D-glucose + 2 NAD(+) + H2O = UDP-alpha-D-glucuronate + 2 NADH + 3 H(+)</text>
        <dbReference type="Rhea" id="RHEA:23596"/>
        <dbReference type="ChEBI" id="CHEBI:15377"/>
        <dbReference type="ChEBI" id="CHEBI:15378"/>
        <dbReference type="ChEBI" id="CHEBI:57540"/>
        <dbReference type="ChEBI" id="CHEBI:57945"/>
        <dbReference type="ChEBI" id="CHEBI:58052"/>
        <dbReference type="ChEBI" id="CHEBI:58885"/>
        <dbReference type="EC" id="1.1.1.22"/>
    </reaction>
</comment>
<dbReference type="PROSITE" id="PS51257">
    <property type="entry name" value="PROKAR_LIPOPROTEIN"/>
    <property type="match status" value="1"/>
</dbReference>
<keyword evidence="6 8" id="KW-0520">NAD</keyword>
<reference evidence="10 11" key="1">
    <citation type="submission" date="2024-09" db="EMBL/GenBank/DDBJ databases">
        <title>Nodulacao em especies de Leguminosae Basais da Amazonia e Caracterizacao dos Rizobios e Bacterias Associadas aos Nodulos.</title>
        <authorList>
            <person name="Jambeiro I.C.A."/>
            <person name="Lopes I.S."/>
            <person name="Aguiar E.R.G.R."/>
            <person name="Santos A.F.J."/>
            <person name="Dos Santos J.M.F."/>
            <person name="Gross E."/>
        </authorList>
    </citation>
    <scope>NUCLEOTIDE SEQUENCE [LARGE SCALE GENOMIC DNA]</scope>
    <source>
        <strain evidence="10 11">BRUESC1165</strain>
    </source>
</reference>
<comment type="pathway">
    <text evidence="1">Nucleotide-sugar biosynthesis; UDP-alpha-D-glucuronate biosynthesis; UDP-alpha-D-glucuronate from UDP-alpha-D-glucose: step 1/1.</text>
</comment>
<dbReference type="InterPro" id="IPR014027">
    <property type="entry name" value="UDP-Glc/GDP-Man_DH_C"/>
</dbReference>
<dbReference type="SMART" id="SM00984">
    <property type="entry name" value="UDPG_MGDP_dh_C"/>
    <property type="match status" value="1"/>
</dbReference>
<dbReference type="SUPFAM" id="SSF51735">
    <property type="entry name" value="NAD(P)-binding Rossmann-fold domains"/>
    <property type="match status" value="1"/>
</dbReference>
<evidence type="ECO:0000256" key="4">
    <source>
        <dbReference type="ARBA" id="ARBA00015132"/>
    </source>
</evidence>
<keyword evidence="11" id="KW-1185">Reference proteome</keyword>
<evidence type="ECO:0000256" key="2">
    <source>
        <dbReference type="ARBA" id="ARBA00006601"/>
    </source>
</evidence>
<protein>
    <recommendedName>
        <fullName evidence="4 8">UDP-glucose 6-dehydrogenase</fullName>
        <ecNumber evidence="3 8">1.1.1.22</ecNumber>
    </recommendedName>
</protein>
<dbReference type="InterPro" id="IPR028357">
    <property type="entry name" value="UDPglc_DH_bac"/>
</dbReference>
<dbReference type="EC" id="1.1.1.22" evidence="3 8"/>
<dbReference type="GO" id="GO:0016491">
    <property type="term" value="F:oxidoreductase activity"/>
    <property type="evidence" value="ECO:0007669"/>
    <property type="project" value="UniProtKB-KW"/>
</dbReference>
<dbReference type="NCBIfam" id="TIGR03026">
    <property type="entry name" value="NDP-sugDHase"/>
    <property type="match status" value="1"/>
</dbReference>
<evidence type="ECO:0000256" key="1">
    <source>
        <dbReference type="ARBA" id="ARBA00004701"/>
    </source>
</evidence>
<evidence type="ECO:0000256" key="7">
    <source>
        <dbReference type="ARBA" id="ARBA00047473"/>
    </source>
</evidence>
<feature type="domain" description="UDP-glucose/GDP-mannose dehydrogenase C-terminal" evidence="9">
    <location>
        <begin position="332"/>
        <end position="433"/>
    </location>
</feature>
<dbReference type="InterPro" id="IPR036220">
    <property type="entry name" value="UDP-Glc/GDP-Man_DH_C_sf"/>
</dbReference>
<dbReference type="Pfam" id="PF03721">
    <property type="entry name" value="UDPG_MGDP_dh_N"/>
    <property type="match status" value="1"/>
</dbReference>
<dbReference type="Pfam" id="PF00984">
    <property type="entry name" value="UDPG_MGDP_dh"/>
    <property type="match status" value="1"/>
</dbReference>
<dbReference type="Proteomes" id="UP001593940">
    <property type="component" value="Unassembled WGS sequence"/>
</dbReference>
<comment type="similarity">
    <text evidence="2 8">Belongs to the UDP-glucose/GDP-mannose dehydrogenase family.</text>
</comment>
<dbReference type="PIRSF" id="PIRSF000124">
    <property type="entry name" value="UDPglc_GDPman_dh"/>
    <property type="match status" value="1"/>
</dbReference>
<dbReference type="InterPro" id="IPR036291">
    <property type="entry name" value="NAD(P)-bd_dom_sf"/>
</dbReference>
<dbReference type="Gene3D" id="1.20.5.100">
    <property type="entry name" value="Cytochrome c1, transmembrane anchor, C-terminal"/>
    <property type="match status" value="1"/>
</dbReference>
<dbReference type="SUPFAM" id="SSF48179">
    <property type="entry name" value="6-phosphogluconate dehydrogenase C-terminal domain-like"/>
    <property type="match status" value="1"/>
</dbReference>
<keyword evidence="5 8" id="KW-0560">Oxidoreductase</keyword>
<sequence>MMRLAVIGTGYVGLVSGACFAEKGHTVVCVDVDPAKVAMVNCCKPPIYEDGLQELLDRNVPARLSATTDLREAILTSDVSLIAVGTPFDGEEIDLSYIVGASQQIGRALAAHEGWHTVIVKSTVVPGTTEDVVLPILERESGRRAGHDFGVGMNPEFLKEGEAIADFMSPDRIVIGGIDERSIRVQRELYQVFPEVAMLETTPRTAEMIKYTANSLLATLISFSNEIGNLSAAIGVDVAEAMRGVHLDKRLTPFSGNGDRVKPGLLTYLAAGCGFGGSCFPKDVKALVAHGRRAGASMDLLQSVIEVNRRQPGKMIDLLRRTRSDLNGARISVLGVAFKPGTDDVRESPSLSVIQSLIDMGALVTVYDPVAQHEAERLFGSSIAYAATLAEAVSNADAILVMTAWPEFRQLPLLIERQVRTPFVIDGRRILDKFSVPAYAGIGLPFAGAPTADTYPEDLPPR</sequence>
<name>A0ABV6YDW1_9HYPH</name>
<dbReference type="PANTHER" id="PTHR43750">
    <property type="entry name" value="UDP-GLUCOSE 6-DEHYDROGENASE TUAD"/>
    <property type="match status" value="1"/>
</dbReference>
<gene>
    <name evidence="10" type="ORF">ACETIH_22535</name>
</gene>